<gene>
    <name evidence="1" type="ORF">RJ641_017007</name>
</gene>
<protein>
    <submittedName>
        <fullName evidence="1">Uncharacterized protein</fullName>
    </submittedName>
</protein>
<dbReference type="EMBL" id="JBAMMX010000022">
    <property type="protein sequence ID" value="KAK6918585.1"/>
    <property type="molecule type" value="Genomic_DNA"/>
</dbReference>
<comment type="caution">
    <text evidence="1">The sequence shown here is derived from an EMBL/GenBank/DDBJ whole genome shotgun (WGS) entry which is preliminary data.</text>
</comment>
<keyword evidence="2" id="KW-1185">Reference proteome</keyword>
<evidence type="ECO:0000313" key="2">
    <source>
        <dbReference type="Proteomes" id="UP001370490"/>
    </source>
</evidence>
<evidence type="ECO:0000313" key="1">
    <source>
        <dbReference type="EMBL" id="KAK6918585.1"/>
    </source>
</evidence>
<name>A0AAN8Z050_9MAGN</name>
<proteinExistence type="predicted"/>
<reference evidence="1 2" key="1">
    <citation type="submission" date="2023-12" db="EMBL/GenBank/DDBJ databases">
        <title>A high-quality genome assembly for Dillenia turbinata (Dilleniales).</title>
        <authorList>
            <person name="Chanderbali A."/>
        </authorList>
    </citation>
    <scope>NUCLEOTIDE SEQUENCE [LARGE SCALE GENOMIC DNA]</scope>
    <source>
        <strain evidence="1">LSX21</strain>
        <tissue evidence="1">Leaf</tissue>
    </source>
</reference>
<dbReference type="Proteomes" id="UP001370490">
    <property type="component" value="Unassembled WGS sequence"/>
</dbReference>
<accession>A0AAN8Z050</accession>
<dbReference type="AlphaFoldDB" id="A0AAN8Z050"/>
<sequence length="67" mass="7432">MEINDLVSEIIVLLGTVSLPHISKSHVTPTNYMQSKRPLHKGYKNGVFYILKDSLTYAEQATPAQGS</sequence>
<organism evidence="1 2">
    <name type="scientific">Dillenia turbinata</name>
    <dbReference type="NCBI Taxonomy" id="194707"/>
    <lineage>
        <taxon>Eukaryota</taxon>
        <taxon>Viridiplantae</taxon>
        <taxon>Streptophyta</taxon>
        <taxon>Embryophyta</taxon>
        <taxon>Tracheophyta</taxon>
        <taxon>Spermatophyta</taxon>
        <taxon>Magnoliopsida</taxon>
        <taxon>eudicotyledons</taxon>
        <taxon>Gunneridae</taxon>
        <taxon>Pentapetalae</taxon>
        <taxon>Dilleniales</taxon>
        <taxon>Dilleniaceae</taxon>
        <taxon>Dillenia</taxon>
    </lineage>
</organism>